<comment type="caution">
    <text evidence="1">The sequence shown here is derived from an EMBL/GenBank/DDBJ whole genome shotgun (WGS) entry which is preliminary data.</text>
</comment>
<reference evidence="1 2" key="1">
    <citation type="submission" date="2017-04" db="EMBL/GenBank/DDBJ databases">
        <title>Draft genome sequence of Zooshikella ganghwensis VG4 isolated from Red Sea sediments.</title>
        <authorList>
            <person name="Rehman Z."/>
            <person name="Alam I."/>
            <person name="Kamau A."/>
            <person name="Bajic V."/>
            <person name="Leiknes T."/>
        </authorList>
    </citation>
    <scope>NUCLEOTIDE SEQUENCE [LARGE SCALE GENOMIC DNA]</scope>
    <source>
        <strain evidence="1 2">VG4</strain>
    </source>
</reference>
<accession>A0A4P9VQS1</accession>
<sequence length="303" mass="34261">MKRIVVFIGLLCCVGATYARDAIKVLDIGVMGLASHDLFQWNGRTQQNVENGRLDLSTIFDYQDGQRIAQGGNPKNISNAPVYTITQTLVSFYNGKKQSLLLSGHFRDEQAHSIARKETVKFFIGMVKTSYPRFTGKEFPTMAQNGQVTNEEQAVMRALHDVLPGTIEVIRGFDSQPFSVTDYKYAMTFLSSAELSQPIKMFDGKYDPAYLDVLIPSRGGLQKINLKEQDQAFIETHTDYKLEQMLDELKRYGQQQSHQQYLPSLIDATSFGYHLQALFSKGLCKYNTDGSTNEWMLDVVECN</sequence>
<name>A0A4P9VQS1_9GAMM</name>
<dbReference type="EMBL" id="NDXW01000001">
    <property type="protein sequence ID" value="RDH45908.1"/>
    <property type="molecule type" value="Genomic_DNA"/>
</dbReference>
<dbReference type="AlphaFoldDB" id="A0A4P9VQS1"/>
<dbReference type="Proteomes" id="UP000257039">
    <property type="component" value="Unassembled WGS sequence"/>
</dbReference>
<organism evidence="1 2">
    <name type="scientific">Zooshikella ganghwensis</name>
    <dbReference type="NCBI Taxonomy" id="202772"/>
    <lineage>
        <taxon>Bacteria</taxon>
        <taxon>Pseudomonadati</taxon>
        <taxon>Pseudomonadota</taxon>
        <taxon>Gammaproteobacteria</taxon>
        <taxon>Oceanospirillales</taxon>
        <taxon>Zooshikellaceae</taxon>
        <taxon>Zooshikella</taxon>
    </lineage>
</organism>
<proteinExistence type="predicted"/>
<evidence type="ECO:0000313" key="1">
    <source>
        <dbReference type="EMBL" id="RDH45908.1"/>
    </source>
</evidence>
<evidence type="ECO:0000313" key="2">
    <source>
        <dbReference type="Proteomes" id="UP000257039"/>
    </source>
</evidence>
<gene>
    <name evidence="1" type="ORF">B9G39_21985</name>
</gene>
<keyword evidence="2" id="KW-1185">Reference proteome</keyword>
<dbReference type="RefSeq" id="WP_094788788.1">
    <property type="nucleotide sequence ID" value="NZ_NDXW01000001.1"/>
</dbReference>
<protein>
    <submittedName>
        <fullName evidence="1">Uncharacterized protein</fullName>
    </submittedName>
</protein>